<evidence type="ECO:0000313" key="3">
    <source>
        <dbReference type="Proteomes" id="UP001165667"/>
    </source>
</evidence>
<dbReference type="Gene3D" id="1.10.10.10">
    <property type="entry name" value="Winged helix-like DNA-binding domain superfamily/Winged helix DNA-binding domain"/>
    <property type="match status" value="1"/>
</dbReference>
<evidence type="ECO:0000259" key="1">
    <source>
        <dbReference type="Pfam" id="PF02796"/>
    </source>
</evidence>
<feature type="domain" description="Resolvase HTH" evidence="1">
    <location>
        <begin position="14"/>
        <end position="45"/>
    </location>
</feature>
<reference evidence="2" key="1">
    <citation type="submission" date="2022-05" db="EMBL/GenBank/DDBJ databases">
        <authorList>
            <person name="Pankratov T."/>
        </authorList>
    </citation>
    <scope>NUCLEOTIDE SEQUENCE</scope>
    <source>
        <strain evidence="2">BP6-180914</strain>
    </source>
</reference>
<gene>
    <name evidence="2" type="ORF">M8523_34230</name>
</gene>
<dbReference type="Pfam" id="PF02796">
    <property type="entry name" value="HTH_7"/>
    <property type="match status" value="1"/>
</dbReference>
<dbReference type="RefSeq" id="WP_282589308.1">
    <property type="nucleotide sequence ID" value="NZ_JAMOIM010000076.1"/>
</dbReference>
<dbReference type="AlphaFoldDB" id="A0AA42CNL8"/>
<dbReference type="InterPro" id="IPR006120">
    <property type="entry name" value="Resolvase_HTH_dom"/>
</dbReference>
<dbReference type="Proteomes" id="UP001165667">
    <property type="component" value="Unassembled WGS sequence"/>
</dbReference>
<comment type="caution">
    <text evidence="2">The sequence shown here is derived from an EMBL/GenBank/DDBJ whole genome shotgun (WGS) entry which is preliminary data.</text>
</comment>
<dbReference type="InterPro" id="IPR036388">
    <property type="entry name" value="WH-like_DNA-bd_sf"/>
</dbReference>
<sequence>MERLAQTLKRDKANEKVRALHKSGTALKAIARHTGLSRQTVRRIVRGTRDDVFRSRESTFDRWTERLESEWAK</sequence>
<organism evidence="2 3">
    <name type="scientific">Lichenifustis flavocetrariae</name>
    <dbReference type="NCBI Taxonomy" id="2949735"/>
    <lineage>
        <taxon>Bacteria</taxon>
        <taxon>Pseudomonadati</taxon>
        <taxon>Pseudomonadota</taxon>
        <taxon>Alphaproteobacteria</taxon>
        <taxon>Hyphomicrobiales</taxon>
        <taxon>Lichenihabitantaceae</taxon>
        <taxon>Lichenifustis</taxon>
    </lineage>
</organism>
<evidence type="ECO:0000313" key="2">
    <source>
        <dbReference type="EMBL" id="MCW6512931.1"/>
    </source>
</evidence>
<proteinExistence type="predicted"/>
<protein>
    <submittedName>
        <fullName evidence="2">Helix-turn-helix domain-containing protein</fullName>
    </submittedName>
</protein>
<dbReference type="EMBL" id="JAMOIM010000076">
    <property type="protein sequence ID" value="MCW6512931.1"/>
    <property type="molecule type" value="Genomic_DNA"/>
</dbReference>
<keyword evidence="3" id="KW-1185">Reference proteome</keyword>
<dbReference type="GO" id="GO:0003677">
    <property type="term" value="F:DNA binding"/>
    <property type="evidence" value="ECO:0007669"/>
    <property type="project" value="InterPro"/>
</dbReference>
<name>A0AA42CNL8_9HYPH</name>
<accession>A0AA42CNL8</accession>
<dbReference type="GO" id="GO:0000150">
    <property type="term" value="F:DNA strand exchange activity"/>
    <property type="evidence" value="ECO:0007669"/>
    <property type="project" value="InterPro"/>
</dbReference>